<dbReference type="SUPFAM" id="SSF46689">
    <property type="entry name" value="Homeodomain-like"/>
    <property type="match status" value="2"/>
</dbReference>
<evidence type="ECO:0000313" key="6">
    <source>
        <dbReference type="EMBL" id="CAA9246528.1"/>
    </source>
</evidence>
<feature type="region of interest" description="Disordered" evidence="4">
    <location>
        <begin position="138"/>
        <end position="171"/>
    </location>
</feature>
<dbReference type="PROSITE" id="PS00041">
    <property type="entry name" value="HTH_ARAC_FAMILY_1"/>
    <property type="match status" value="1"/>
</dbReference>
<evidence type="ECO:0000256" key="3">
    <source>
        <dbReference type="ARBA" id="ARBA00023163"/>
    </source>
</evidence>
<proteinExistence type="predicted"/>
<evidence type="ECO:0000256" key="1">
    <source>
        <dbReference type="ARBA" id="ARBA00023015"/>
    </source>
</evidence>
<dbReference type="Gene3D" id="1.10.10.60">
    <property type="entry name" value="Homeodomain-like"/>
    <property type="match status" value="2"/>
</dbReference>
<accession>A0A6J4IBK3</accession>
<gene>
    <name evidence="6" type="ORF">AVDCRST_MAG04-1889</name>
</gene>
<keyword evidence="2" id="KW-0238">DNA-binding</keyword>
<dbReference type="GO" id="GO:0043565">
    <property type="term" value="F:sequence-specific DNA binding"/>
    <property type="evidence" value="ECO:0007669"/>
    <property type="project" value="InterPro"/>
</dbReference>
<dbReference type="InterPro" id="IPR018062">
    <property type="entry name" value="HTH_AraC-typ_CS"/>
</dbReference>
<dbReference type="InterPro" id="IPR018060">
    <property type="entry name" value="HTH_AraC"/>
</dbReference>
<sequence length="171" mass="19194">MLDDVRRRIGRDPEGARAAALRLVALLAAPGGDGPAPVRGGLAPWQKRKVDRYIRQRLERTLRVEDLAEQASLSVSHFCRAFKESFGASPHLHLTRLRVERARRLMLTTEDPLSEIALACGMADQAHLSKVFRREMGEPPNTWRRRNRTGAEARGPGGRKINRAFDPADRV</sequence>
<dbReference type="SMART" id="SM00342">
    <property type="entry name" value="HTH_ARAC"/>
    <property type="match status" value="1"/>
</dbReference>
<dbReference type="PANTHER" id="PTHR46796">
    <property type="entry name" value="HTH-TYPE TRANSCRIPTIONAL ACTIVATOR RHAS-RELATED"/>
    <property type="match status" value="1"/>
</dbReference>
<evidence type="ECO:0000259" key="5">
    <source>
        <dbReference type="PROSITE" id="PS01124"/>
    </source>
</evidence>
<dbReference type="PROSITE" id="PS01124">
    <property type="entry name" value="HTH_ARAC_FAMILY_2"/>
    <property type="match status" value="1"/>
</dbReference>
<dbReference type="InterPro" id="IPR050204">
    <property type="entry name" value="AraC_XylS_family_regulators"/>
</dbReference>
<dbReference type="PANTHER" id="PTHR46796:SF14">
    <property type="entry name" value="TRANSCRIPTIONAL REGULATORY PROTEIN"/>
    <property type="match status" value="1"/>
</dbReference>
<evidence type="ECO:0000256" key="2">
    <source>
        <dbReference type="ARBA" id="ARBA00023125"/>
    </source>
</evidence>
<dbReference type="InterPro" id="IPR009057">
    <property type="entry name" value="Homeodomain-like_sf"/>
</dbReference>
<dbReference type="Pfam" id="PF12833">
    <property type="entry name" value="HTH_18"/>
    <property type="match status" value="1"/>
</dbReference>
<dbReference type="GO" id="GO:0003700">
    <property type="term" value="F:DNA-binding transcription factor activity"/>
    <property type="evidence" value="ECO:0007669"/>
    <property type="project" value="InterPro"/>
</dbReference>
<keyword evidence="1" id="KW-0805">Transcription regulation</keyword>
<reference evidence="6" key="1">
    <citation type="submission" date="2020-02" db="EMBL/GenBank/DDBJ databases">
        <authorList>
            <person name="Meier V. D."/>
        </authorList>
    </citation>
    <scope>NUCLEOTIDE SEQUENCE</scope>
    <source>
        <strain evidence="6">AVDCRST_MAG04</strain>
    </source>
</reference>
<dbReference type="EMBL" id="CADCTL010000128">
    <property type="protein sequence ID" value="CAA9246528.1"/>
    <property type="molecule type" value="Genomic_DNA"/>
</dbReference>
<name>A0A6J4IBK3_9PROT</name>
<keyword evidence="3" id="KW-0804">Transcription</keyword>
<dbReference type="AlphaFoldDB" id="A0A6J4IBK3"/>
<feature type="domain" description="HTH araC/xylS-type" evidence="5">
    <location>
        <begin position="48"/>
        <end position="146"/>
    </location>
</feature>
<protein>
    <recommendedName>
        <fullName evidence="5">HTH araC/xylS-type domain-containing protein</fullName>
    </recommendedName>
</protein>
<evidence type="ECO:0000256" key="4">
    <source>
        <dbReference type="SAM" id="MobiDB-lite"/>
    </source>
</evidence>
<organism evidence="6">
    <name type="scientific">uncultured Acetobacteraceae bacterium</name>
    <dbReference type="NCBI Taxonomy" id="169975"/>
    <lineage>
        <taxon>Bacteria</taxon>
        <taxon>Pseudomonadati</taxon>
        <taxon>Pseudomonadota</taxon>
        <taxon>Alphaproteobacteria</taxon>
        <taxon>Acetobacterales</taxon>
        <taxon>Acetobacteraceae</taxon>
        <taxon>environmental samples</taxon>
    </lineage>
</organism>